<dbReference type="PANTHER" id="PTHR46410:SF18">
    <property type="entry name" value="AT-RICH INTERACTIVE DOMAIN-CONTAINING PROTEIN 2"/>
    <property type="match status" value="1"/>
</dbReference>
<evidence type="ECO:0000259" key="2">
    <source>
        <dbReference type="PROSITE" id="PS51011"/>
    </source>
</evidence>
<dbReference type="Proteomes" id="UP000027120">
    <property type="component" value="Unassembled WGS sequence"/>
</dbReference>
<dbReference type="eggNOG" id="ENOG502QVAG">
    <property type="taxonomic scope" value="Eukaryota"/>
</dbReference>
<dbReference type="Gene3D" id="1.10.150.60">
    <property type="entry name" value="ARID DNA-binding domain"/>
    <property type="match status" value="1"/>
</dbReference>
<name>A0A067G9K4_CITSI</name>
<sequence>MAGWSILTNGSALDCGKTIGSVQSNDGCCPEADNYMKDDDSVEDSGGYEDELKCLFDKVLETVLKEGSDRKGSIRPIPAMLGDGRSLDLFKLFCAVRERGGFCMVSKNGLWGFVLEDLGLDFGVSASVKLVYARYLGELEKWLMGTSGLSLGNGGCGFGGNSGLLPLEIETRFRGLLMNWSKKKIKDDRLALLEYKKNGNHVDMEIEKTELDLLDTKNRHERCKCLGKKCSDNNRKNYDNDDKLCNDDPSITQKEYCYRKRKRESLSGMLNWVIQIAKYPDDPLIGVIPEPSKWKNNEDKELWLHAIRARDALLQRKHVNSNIHQSLFQNGQKMHPSMYEDVTNQRHWSTERLRSSERLPTIMKSRVCSCCSSCSATDNKLTSPHNAELETGPKGKTPMTVTSSAMNIAVRSSGDEPQEKHVSVGPLFQASVPEWTGVVLESDSKWLGTRICPLVDGEHNSVVEMNPCGRGRQDSCGCRLPGSVECIRFHIAENRMKLKLELGPVFFHWRFDRMGEEVSLGWTVEEEKRFRDMVIFNRFLSAGFWGSACKSFLGKKREDFVSYYFNVFLVSRRSYQNHVTPRDINSDDDESEFGSVSDSFGNAAVTVHGFDKLTCAQNNQCTDLE</sequence>
<gene>
    <name evidence="3" type="ORF">CISIN_1g006921mg</name>
</gene>
<dbReference type="PROSITE" id="PS51011">
    <property type="entry name" value="ARID"/>
    <property type="match status" value="1"/>
</dbReference>
<dbReference type="PaxDb" id="2711-XP_006476534.1"/>
<dbReference type="SMART" id="SM01014">
    <property type="entry name" value="ARID"/>
    <property type="match status" value="1"/>
</dbReference>
<dbReference type="InterPro" id="IPR036431">
    <property type="entry name" value="ARID_dom_sf"/>
</dbReference>
<evidence type="ECO:0000313" key="3">
    <source>
        <dbReference type="EMBL" id="KDO76264.1"/>
    </source>
</evidence>
<evidence type="ECO:0000313" key="4">
    <source>
        <dbReference type="Proteomes" id="UP000027120"/>
    </source>
</evidence>
<feature type="region of interest" description="Disordered" evidence="1">
    <location>
        <begin position="381"/>
        <end position="400"/>
    </location>
</feature>
<protein>
    <recommendedName>
        <fullName evidence="2">ARID domain-containing protein</fullName>
    </recommendedName>
</protein>
<dbReference type="AlphaFoldDB" id="A0A067G9K4"/>
<dbReference type="InterPro" id="IPR001606">
    <property type="entry name" value="ARID_dom"/>
</dbReference>
<dbReference type="SUPFAM" id="SSF46774">
    <property type="entry name" value="ARID-like"/>
    <property type="match status" value="1"/>
</dbReference>
<dbReference type="SMR" id="A0A067G9K4"/>
<feature type="domain" description="ARID" evidence="2">
    <location>
        <begin position="49"/>
        <end position="144"/>
    </location>
</feature>
<organism evidence="3 4">
    <name type="scientific">Citrus sinensis</name>
    <name type="common">Sweet orange</name>
    <name type="synonym">Citrus aurantium var. sinensis</name>
    <dbReference type="NCBI Taxonomy" id="2711"/>
    <lineage>
        <taxon>Eukaryota</taxon>
        <taxon>Viridiplantae</taxon>
        <taxon>Streptophyta</taxon>
        <taxon>Embryophyta</taxon>
        <taxon>Tracheophyta</taxon>
        <taxon>Spermatophyta</taxon>
        <taxon>Magnoliopsida</taxon>
        <taxon>eudicotyledons</taxon>
        <taxon>Gunneridae</taxon>
        <taxon>Pentapetalae</taxon>
        <taxon>rosids</taxon>
        <taxon>malvids</taxon>
        <taxon>Sapindales</taxon>
        <taxon>Rutaceae</taxon>
        <taxon>Aurantioideae</taxon>
        <taxon>Citrus</taxon>
    </lineage>
</organism>
<dbReference type="SMART" id="SM00501">
    <property type="entry name" value="BRIGHT"/>
    <property type="match status" value="1"/>
</dbReference>
<dbReference type="EMBL" id="KK784881">
    <property type="protein sequence ID" value="KDO76264.1"/>
    <property type="molecule type" value="Genomic_DNA"/>
</dbReference>
<keyword evidence="4" id="KW-1185">Reference proteome</keyword>
<evidence type="ECO:0000256" key="1">
    <source>
        <dbReference type="SAM" id="MobiDB-lite"/>
    </source>
</evidence>
<reference evidence="3 4" key="1">
    <citation type="submission" date="2014-04" db="EMBL/GenBank/DDBJ databases">
        <authorList>
            <consortium name="International Citrus Genome Consortium"/>
            <person name="Gmitter F."/>
            <person name="Chen C."/>
            <person name="Farmerie W."/>
            <person name="Harkins T."/>
            <person name="Desany B."/>
            <person name="Mohiuddin M."/>
            <person name="Kodira C."/>
            <person name="Borodovsky M."/>
            <person name="Lomsadze A."/>
            <person name="Burns P."/>
            <person name="Jenkins J."/>
            <person name="Prochnik S."/>
            <person name="Shu S."/>
            <person name="Chapman J."/>
            <person name="Pitluck S."/>
            <person name="Schmutz J."/>
            <person name="Rokhsar D."/>
        </authorList>
    </citation>
    <scope>NUCLEOTIDE SEQUENCE</scope>
</reference>
<dbReference type="Pfam" id="PF01388">
    <property type="entry name" value="ARID"/>
    <property type="match status" value="1"/>
</dbReference>
<dbReference type="PANTHER" id="PTHR46410">
    <property type="entry name" value="AT-RICH INTERACTIVE DOMAIN-CONTAINING PROTEIN 2"/>
    <property type="match status" value="1"/>
</dbReference>
<dbReference type="CDD" id="cd16100">
    <property type="entry name" value="ARID"/>
    <property type="match status" value="1"/>
</dbReference>
<dbReference type="GO" id="GO:0003677">
    <property type="term" value="F:DNA binding"/>
    <property type="evidence" value="ECO:0007669"/>
    <property type="project" value="InterPro"/>
</dbReference>
<proteinExistence type="predicted"/>
<accession>A0A067G9K4</accession>